<dbReference type="NCBIfam" id="NF010200">
    <property type="entry name" value="PRK13674.1-1"/>
    <property type="match status" value="1"/>
</dbReference>
<accession>A0ABX1VE32</accession>
<dbReference type="Gene3D" id="3.10.270.10">
    <property type="entry name" value="Urate Oxidase"/>
    <property type="match status" value="1"/>
</dbReference>
<feature type="compositionally biased region" description="Pro residues" evidence="2">
    <location>
        <begin position="1"/>
        <end position="11"/>
    </location>
</feature>
<feature type="compositionally biased region" description="Low complexity" evidence="2">
    <location>
        <begin position="18"/>
        <end position="37"/>
    </location>
</feature>
<dbReference type="Proteomes" id="UP000609651">
    <property type="component" value="Unassembled WGS sequence"/>
</dbReference>
<feature type="region of interest" description="Disordered" evidence="2">
    <location>
        <begin position="1"/>
        <end position="44"/>
    </location>
</feature>
<name>A0ABX1VE32_9PLAN</name>
<evidence type="ECO:0000313" key="4">
    <source>
        <dbReference type="Proteomes" id="UP000609651"/>
    </source>
</evidence>
<evidence type="ECO:0000256" key="1">
    <source>
        <dbReference type="ARBA" id="ARBA00022801"/>
    </source>
</evidence>
<organism evidence="3 4">
    <name type="scientific">Alienimonas chondri</name>
    <dbReference type="NCBI Taxonomy" id="2681879"/>
    <lineage>
        <taxon>Bacteria</taxon>
        <taxon>Pseudomonadati</taxon>
        <taxon>Planctomycetota</taxon>
        <taxon>Planctomycetia</taxon>
        <taxon>Planctomycetales</taxon>
        <taxon>Planctomycetaceae</taxon>
        <taxon>Alienimonas</taxon>
    </lineage>
</organism>
<keyword evidence="1" id="KW-0378">Hydrolase</keyword>
<evidence type="ECO:0000256" key="2">
    <source>
        <dbReference type="SAM" id="MobiDB-lite"/>
    </source>
</evidence>
<dbReference type="PANTHER" id="PTHR36445:SF1">
    <property type="entry name" value="GTP CYCLOHYDROLASE MPTA"/>
    <property type="match status" value="1"/>
</dbReference>
<dbReference type="EMBL" id="WTPX01000040">
    <property type="protein sequence ID" value="NNJ25532.1"/>
    <property type="molecule type" value="Genomic_DNA"/>
</dbReference>
<proteinExistence type="predicted"/>
<gene>
    <name evidence="3" type="ORF">LzC2_16030</name>
</gene>
<reference evidence="3 4" key="1">
    <citation type="journal article" date="2020" name="Syst. Appl. Microbiol.">
        <title>Alienimonas chondri sp. nov., a novel planctomycete isolated from the biofilm of the red alga Chondrus crispus.</title>
        <authorList>
            <person name="Vitorino I."/>
            <person name="Albuquerque L."/>
            <person name="Wiegand S."/>
            <person name="Kallscheuer N."/>
            <person name="da Costa M.S."/>
            <person name="Lobo-da-Cunha A."/>
            <person name="Jogler C."/>
            <person name="Lage O.M."/>
        </authorList>
    </citation>
    <scope>NUCLEOTIDE SEQUENCE [LARGE SCALE GENOMIC DNA]</scope>
    <source>
        <strain evidence="3 4">LzC2</strain>
    </source>
</reference>
<keyword evidence="4" id="KW-1185">Reference proteome</keyword>
<evidence type="ECO:0008006" key="5">
    <source>
        <dbReference type="Google" id="ProtNLM"/>
    </source>
</evidence>
<dbReference type="InterPro" id="IPR003801">
    <property type="entry name" value="GTP_cyclohydrolase_FolE2/MptA"/>
</dbReference>
<protein>
    <recommendedName>
        <fullName evidence="5">GTP cyclohydrolase I</fullName>
    </recommendedName>
</protein>
<dbReference type="Pfam" id="PF02649">
    <property type="entry name" value="GCHY-1"/>
    <property type="match status" value="1"/>
</dbReference>
<dbReference type="PANTHER" id="PTHR36445">
    <property type="entry name" value="GTP CYCLOHYDROLASE MPTA"/>
    <property type="match status" value="1"/>
</dbReference>
<comment type="caution">
    <text evidence="3">The sequence shown here is derived from an EMBL/GenBank/DDBJ whole genome shotgun (WGS) entry which is preliminary data.</text>
</comment>
<evidence type="ECO:0000313" key="3">
    <source>
        <dbReference type="EMBL" id="NNJ25532.1"/>
    </source>
</evidence>
<sequence>MLSPAVVPPPAGRSDSVSTTASPAGAPASLPLGKPAGEPAGDALPDVAVSTAPGVYGRLDRVGMDGVQAVAAVTVDGRPALLPAVCDLAVSLDDPGSRGIHMSRLYLRAQEALEEGLTPARLGKLVQEMCESHGEISEGAFCDVSLTLPVRQPSLVSGESGWRHYPVRCGAAFTPDGVSLTASVQIEYSSTCPCSAALSRDLTDAAFREAFGAADTVSADDVRTWLSKGGSIAGHPHSQRSKADVTVTLDAETASFGWLDLVETAEAALGTATQGAVKRADEREFARLNADNPMFCEDAARRLAPAIASVAGVRNYAITVRHLESLHPHDAVATVSGEVEACGAA</sequence>